<evidence type="ECO:0000313" key="4">
    <source>
        <dbReference type="Proteomes" id="UP000238949"/>
    </source>
</evidence>
<sequence>MAKQGHINSNSGLTVVSVSSSGSQSAQARETLDKLWVEVNKKQQRNDRYQAKLEAFMAYFKQSVEPIEQEVCRANEQWIRHLVSFVSRKSIKGRQHEALLDWIQEELTILESNPFNPVNTNDLRDAFNEAIVTSIKQNPNSSEVPEEQLDHYRIELSLMLGEEIELSDEELVELIHDPHKAMAYFESVLKHKMESGYVGDDEDIHGQESPYFHDESDQHDHSYQQHNQDFHNTNVDVATALFSDKQINRLYRQLAKKLHPDRELDPDKKAEKMGLMQQLSHARDVKDPLAIFLLAQQYLPEYQLELNDNLTVQLETILKDKVKQLNADYHELRRGDGLSVIIWQRFGGGTKAAREKGLREYRQALEQDVENLMAKCREIKTVKGLQKHLTARLQSFNFTRVPMSELPFDDFPFDLFD</sequence>
<protein>
    <recommendedName>
        <fullName evidence="5">J domain-containing protein</fullName>
    </recommendedName>
</protein>
<keyword evidence="2" id="KW-0175">Coiled coil</keyword>
<dbReference type="AlphaFoldDB" id="A0A2S9V676"/>
<reference evidence="4" key="1">
    <citation type="journal article" date="2020" name="Int. J. Syst. Evol. Microbiol.">
        <title>Alteromonas alba sp. nov., a marine bacterium isolated from the seawater of the West Pacific Ocean.</title>
        <authorList>
            <person name="Sun C."/>
            <person name="Wu Y.-H."/>
            <person name="Xamxidin M."/>
            <person name="Cheng H."/>
            <person name="Xu X.-W."/>
        </authorList>
    </citation>
    <scope>NUCLEOTIDE SEQUENCE [LARGE SCALE GENOMIC DNA]</scope>
    <source>
        <strain evidence="4">190</strain>
    </source>
</reference>
<organism evidence="3 4">
    <name type="scientific">Alteromonas alba</name>
    <dbReference type="NCBI Taxonomy" id="2079529"/>
    <lineage>
        <taxon>Bacteria</taxon>
        <taxon>Pseudomonadati</taxon>
        <taxon>Pseudomonadota</taxon>
        <taxon>Gammaproteobacteria</taxon>
        <taxon>Alteromonadales</taxon>
        <taxon>Alteromonadaceae</taxon>
        <taxon>Alteromonas/Salinimonas group</taxon>
        <taxon>Alteromonas</taxon>
    </lineage>
</organism>
<evidence type="ECO:0000313" key="3">
    <source>
        <dbReference type="EMBL" id="PRO71865.1"/>
    </source>
</evidence>
<dbReference type="CDD" id="cd06257">
    <property type="entry name" value="DnaJ"/>
    <property type="match status" value="1"/>
</dbReference>
<keyword evidence="1" id="KW-0143">Chaperone</keyword>
<dbReference type="InterPro" id="IPR001623">
    <property type="entry name" value="DnaJ_domain"/>
</dbReference>
<comment type="caution">
    <text evidence="3">The sequence shown here is derived from an EMBL/GenBank/DDBJ whole genome shotgun (WGS) entry which is preliminary data.</text>
</comment>
<evidence type="ECO:0000256" key="2">
    <source>
        <dbReference type="SAM" id="Coils"/>
    </source>
</evidence>
<keyword evidence="4" id="KW-1185">Reference proteome</keyword>
<dbReference type="EMBL" id="PVNP01000197">
    <property type="protein sequence ID" value="PRO71865.1"/>
    <property type="molecule type" value="Genomic_DNA"/>
</dbReference>
<dbReference type="Gene3D" id="1.10.287.110">
    <property type="entry name" value="DnaJ domain"/>
    <property type="match status" value="1"/>
</dbReference>
<feature type="coiled-coil region" evidence="2">
    <location>
        <begin position="355"/>
        <end position="382"/>
    </location>
</feature>
<dbReference type="OrthoDB" id="6113916at2"/>
<proteinExistence type="predicted"/>
<name>A0A2S9V676_9ALTE</name>
<dbReference type="SUPFAM" id="SSF46565">
    <property type="entry name" value="Chaperone J-domain"/>
    <property type="match status" value="1"/>
</dbReference>
<evidence type="ECO:0008006" key="5">
    <source>
        <dbReference type="Google" id="ProtNLM"/>
    </source>
</evidence>
<dbReference type="Proteomes" id="UP000238949">
    <property type="component" value="Unassembled WGS sequence"/>
</dbReference>
<gene>
    <name evidence="3" type="ORF">C6Y40_19705</name>
</gene>
<dbReference type="InterPro" id="IPR036869">
    <property type="entry name" value="J_dom_sf"/>
</dbReference>
<accession>A0A2S9V676</accession>
<evidence type="ECO:0000256" key="1">
    <source>
        <dbReference type="ARBA" id="ARBA00023186"/>
    </source>
</evidence>
<dbReference type="RefSeq" id="WP_105936107.1">
    <property type="nucleotide sequence ID" value="NZ_PVNP01000197.1"/>
</dbReference>